<proteinExistence type="predicted"/>
<gene>
    <name evidence="1" type="ORF">GCM10007170_28290</name>
</gene>
<organism evidence="1 2">
    <name type="scientific">Arthrobacter liuii</name>
    <dbReference type="NCBI Taxonomy" id="1476996"/>
    <lineage>
        <taxon>Bacteria</taxon>
        <taxon>Bacillati</taxon>
        <taxon>Actinomycetota</taxon>
        <taxon>Actinomycetes</taxon>
        <taxon>Micrococcales</taxon>
        <taxon>Micrococcaceae</taxon>
        <taxon>Arthrobacter</taxon>
    </lineage>
</organism>
<comment type="caution">
    <text evidence="1">The sequence shown here is derived from an EMBL/GenBank/DDBJ whole genome shotgun (WGS) entry which is preliminary data.</text>
</comment>
<name>A0ABQ2AU80_9MICC</name>
<keyword evidence="2" id="KW-1185">Reference proteome</keyword>
<sequence>MTSNQDAPLGWFHAVKTRDAVAQTRDGWPYFEANARGSDPTGATVFEIRFGDGEWMLAVEGDLLKRDQ</sequence>
<dbReference type="Proteomes" id="UP000643279">
    <property type="component" value="Unassembled WGS sequence"/>
</dbReference>
<evidence type="ECO:0000313" key="2">
    <source>
        <dbReference type="Proteomes" id="UP000643279"/>
    </source>
</evidence>
<dbReference type="RefSeq" id="WP_188572223.1">
    <property type="nucleotide sequence ID" value="NZ_BMFW01000013.1"/>
</dbReference>
<reference evidence="2" key="1">
    <citation type="journal article" date="2019" name="Int. J. Syst. Evol. Microbiol.">
        <title>The Global Catalogue of Microorganisms (GCM) 10K type strain sequencing project: providing services to taxonomists for standard genome sequencing and annotation.</title>
        <authorList>
            <consortium name="The Broad Institute Genomics Platform"/>
            <consortium name="The Broad Institute Genome Sequencing Center for Infectious Disease"/>
            <person name="Wu L."/>
            <person name="Ma J."/>
        </authorList>
    </citation>
    <scope>NUCLEOTIDE SEQUENCE [LARGE SCALE GENOMIC DNA]</scope>
    <source>
        <strain evidence="2">CGMCC 1.12778</strain>
    </source>
</reference>
<protein>
    <submittedName>
        <fullName evidence="1">Uncharacterized protein</fullName>
    </submittedName>
</protein>
<accession>A0ABQ2AU80</accession>
<dbReference type="EMBL" id="BMFW01000013">
    <property type="protein sequence ID" value="GGH97621.1"/>
    <property type="molecule type" value="Genomic_DNA"/>
</dbReference>
<evidence type="ECO:0000313" key="1">
    <source>
        <dbReference type="EMBL" id="GGH97621.1"/>
    </source>
</evidence>